<evidence type="ECO:0000256" key="1">
    <source>
        <dbReference type="ARBA" id="ARBA00004141"/>
    </source>
</evidence>
<evidence type="ECO:0000256" key="6">
    <source>
        <dbReference type="SAM" id="MobiDB-lite"/>
    </source>
</evidence>
<evidence type="ECO:0000256" key="4">
    <source>
        <dbReference type="ARBA" id="ARBA00023136"/>
    </source>
</evidence>
<keyword evidence="10" id="KW-1185">Reference proteome</keyword>
<gene>
    <name evidence="9" type="ORF">B0T10DRAFT_579929</name>
</gene>
<dbReference type="GO" id="GO:0005886">
    <property type="term" value="C:plasma membrane"/>
    <property type="evidence" value="ECO:0007669"/>
    <property type="project" value="TreeGrafter"/>
</dbReference>
<feature type="transmembrane region" description="Helical" evidence="7">
    <location>
        <begin position="414"/>
        <end position="433"/>
    </location>
</feature>
<dbReference type="InterPro" id="IPR020846">
    <property type="entry name" value="MFS_dom"/>
</dbReference>
<feature type="transmembrane region" description="Helical" evidence="7">
    <location>
        <begin position="57"/>
        <end position="76"/>
    </location>
</feature>
<evidence type="ECO:0000313" key="10">
    <source>
        <dbReference type="Proteomes" id="UP000777438"/>
    </source>
</evidence>
<feature type="transmembrane region" description="Helical" evidence="7">
    <location>
        <begin position="149"/>
        <end position="170"/>
    </location>
</feature>
<reference evidence="9 10" key="1">
    <citation type="journal article" date="2021" name="Nat. Commun.">
        <title>Genetic determinants of endophytism in the Arabidopsis root mycobiome.</title>
        <authorList>
            <person name="Mesny F."/>
            <person name="Miyauchi S."/>
            <person name="Thiergart T."/>
            <person name="Pickel B."/>
            <person name="Atanasova L."/>
            <person name="Karlsson M."/>
            <person name="Huettel B."/>
            <person name="Barry K.W."/>
            <person name="Haridas S."/>
            <person name="Chen C."/>
            <person name="Bauer D."/>
            <person name="Andreopoulos W."/>
            <person name="Pangilinan J."/>
            <person name="LaButti K."/>
            <person name="Riley R."/>
            <person name="Lipzen A."/>
            <person name="Clum A."/>
            <person name="Drula E."/>
            <person name="Henrissat B."/>
            <person name="Kohler A."/>
            <person name="Grigoriev I.V."/>
            <person name="Martin F.M."/>
            <person name="Hacquard S."/>
        </authorList>
    </citation>
    <scope>NUCLEOTIDE SEQUENCE [LARGE SCALE GENOMIC DNA]</scope>
    <source>
        <strain evidence="9 10">MPI-CAGE-CH-0241</strain>
    </source>
</reference>
<keyword evidence="3 7" id="KW-1133">Transmembrane helix</keyword>
<feature type="transmembrane region" description="Helical" evidence="7">
    <location>
        <begin position="242"/>
        <end position="262"/>
    </location>
</feature>
<accession>A0A9P9AKX8</accession>
<keyword evidence="2 7" id="KW-0812">Transmembrane</keyword>
<feature type="transmembrane region" description="Helical" evidence="7">
    <location>
        <begin position="217"/>
        <end position="236"/>
    </location>
</feature>
<dbReference type="SUPFAM" id="SSF103473">
    <property type="entry name" value="MFS general substrate transporter"/>
    <property type="match status" value="1"/>
</dbReference>
<dbReference type="Proteomes" id="UP000777438">
    <property type="component" value="Unassembled WGS sequence"/>
</dbReference>
<feature type="transmembrane region" description="Helical" evidence="7">
    <location>
        <begin position="21"/>
        <end position="51"/>
    </location>
</feature>
<dbReference type="InterPro" id="IPR036259">
    <property type="entry name" value="MFS_trans_sf"/>
</dbReference>
<keyword evidence="4 7" id="KW-0472">Membrane</keyword>
<dbReference type="PANTHER" id="PTHR23501">
    <property type="entry name" value="MAJOR FACILITATOR SUPERFAMILY"/>
    <property type="match status" value="1"/>
</dbReference>
<feature type="domain" description="Major facilitator superfamily (MFS) profile" evidence="8">
    <location>
        <begin position="22"/>
        <end position="507"/>
    </location>
</feature>
<evidence type="ECO:0000256" key="7">
    <source>
        <dbReference type="SAM" id="Phobius"/>
    </source>
</evidence>
<dbReference type="OrthoDB" id="2351791at2759"/>
<feature type="transmembrane region" description="Helical" evidence="7">
    <location>
        <begin position="121"/>
        <end position="142"/>
    </location>
</feature>
<evidence type="ECO:0000256" key="5">
    <source>
        <dbReference type="ARBA" id="ARBA00023180"/>
    </source>
</evidence>
<dbReference type="PANTHER" id="PTHR23501:SF94">
    <property type="entry name" value="MAJOR FACILITATOR SUPERFAMILY (MFS) PROFILE DOMAIN-CONTAINING PROTEIN"/>
    <property type="match status" value="1"/>
</dbReference>
<dbReference type="Gene3D" id="1.20.1720.10">
    <property type="entry name" value="Multidrug resistance protein D"/>
    <property type="match status" value="1"/>
</dbReference>
<feature type="compositionally biased region" description="Polar residues" evidence="6">
    <location>
        <begin position="532"/>
        <end position="541"/>
    </location>
</feature>
<feature type="compositionally biased region" description="Polar residues" evidence="6">
    <location>
        <begin position="550"/>
        <end position="562"/>
    </location>
</feature>
<dbReference type="GO" id="GO:0022857">
    <property type="term" value="F:transmembrane transporter activity"/>
    <property type="evidence" value="ECO:0007669"/>
    <property type="project" value="InterPro"/>
</dbReference>
<feature type="transmembrane region" description="Helical" evidence="7">
    <location>
        <begin position="88"/>
        <end position="109"/>
    </location>
</feature>
<feature type="transmembrane region" description="Helical" evidence="7">
    <location>
        <begin position="319"/>
        <end position="341"/>
    </location>
</feature>
<organism evidence="9 10">
    <name type="scientific">Thelonectria olida</name>
    <dbReference type="NCBI Taxonomy" id="1576542"/>
    <lineage>
        <taxon>Eukaryota</taxon>
        <taxon>Fungi</taxon>
        <taxon>Dikarya</taxon>
        <taxon>Ascomycota</taxon>
        <taxon>Pezizomycotina</taxon>
        <taxon>Sordariomycetes</taxon>
        <taxon>Hypocreomycetidae</taxon>
        <taxon>Hypocreales</taxon>
        <taxon>Nectriaceae</taxon>
        <taxon>Thelonectria</taxon>
    </lineage>
</organism>
<dbReference type="EMBL" id="JAGPYM010000022">
    <property type="protein sequence ID" value="KAH6883867.1"/>
    <property type="molecule type" value="Genomic_DNA"/>
</dbReference>
<feature type="transmembrane region" description="Helical" evidence="7">
    <location>
        <begin position="348"/>
        <end position="366"/>
    </location>
</feature>
<feature type="transmembrane region" description="Helical" evidence="7">
    <location>
        <begin position="176"/>
        <end position="196"/>
    </location>
</feature>
<dbReference type="InterPro" id="IPR011701">
    <property type="entry name" value="MFS"/>
</dbReference>
<feature type="transmembrane region" description="Helical" evidence="7">
    <location>
        <begin position="372"/>
        <end position="393"/>
    </location>
</feature>
<dbReference type="AlphaFoldDB" id="A0A9P9AKX8"/>
<evidence type="ECO:0000313" key="9">
    <source>
        <dbReference type="EMBL" id="KAH6883867.1"/>
    </source>
</evidence>
<evidence type="ECO:0000256" key="2">
    <source>
        <dbReference type="ARBA" id="ARBA00022692"/>
    </source>
</evidence>
<dbReference type="Gene3D" id="1.20.1250.20">
    <property type="entry name" value="MFS general substrate transporter like domains"/>
    <property type="match status" value="1"/>
</dbReference>
<dbReference type="Pfam" id="PF07690">
    <property type="entry name" value="MFS_1"/>
    <property type="match status" value="1"/>
</dbReference>
<proteinExistence type="predicted"/>
<evidence type="ECO:0000259" key="8">
    <source>
        <dbReference type="PROSITE" id="PS50850"/>
    </source>
</evidence>
<feature type="transmembrane region" description="Helical" evidence="7">
    <location>
        <begin position="474"/>
        <end position="502"/>
    </location>
</feature>
<protein>
    <submittedName>
        <fullName evidence="9">Major facilitator superfamily transporter</fullName>
    </submittedName>
</protein>
<dbReference type="PRINTS" id="PR01036">
    <property type="entry name" value="TCRTETB"/>
</dbReference>
<name>A0A9P9AKX8_9HYPO</name>
<feature type="transmembrane region" description="Helical" evidence="7">
    <location>
        <begin position="283"/>
        <end position="307"/>
    </location>
</feature>
<comment type="caution">
    <text evidence="9">The sequence shown here is derived from an EMBL/GenBank/DDBJ whole genome shotgun (WGS) entry which is preliminary data.</text>
</comment>
<sequence>MTTDNSNHSDQKWAPTTRETLVILMLAFISFFVALNSCMITTSLPAIIAGLDFTSVQGFWVGTSYLLSCAVSMQFISETSEIFGRAICLMFSLVSFTVGTVSCCLAQTITPMLVGRSLQGVGGAGIMSLSSLVLTDMVPLLYRPKWYGIILGTWAVGNCIGPLLGGVIAQSTTWRWVFYAVCPLCALSLVITPLLLTLKPPKASVKERLKNFDWLGSALLALSAVLFLTAISWGGVQFAWDTAATSVPLCLGSTGLIWTCVYEKKFAKNPLLRCNLFQGRSQLAIYTCGLIQGLVLYTQLYYIPIYFMSVKEYSPIQTGIATLPIMVISVPVSVITGALVTKTNGFRPSIWSGWTFLTAGCGLTLVFDMDTSKAVCVVTLVLIGLGHGAILNAQNSASQAMCKLGDESFAAGMYAFLRTFGYALGVGIGGSAFQNAMSLKLKHEGLPVHIAQDSEAFLSQLGQLPDNSFKRHLLTAYVAGFRGVSSLLVAFSGLALVLSLLIKGVSMTKTIPRGRAVERGTIVERLSHRVSQHQSTDSSIKAWQVGDSGTGTPSTPQSYQHDSLQDYCLSDGDLSVRRSGRPQWHLSN</sequence>
<comment type="subcellular location">
    <subcellularLocation>
        <location evidence="1">Membrane</location>
        <topology evidence="1">Multi-pass membrane protein</topology>
    </subcellularLocation>
</comment>
<dbReference type="PROSITE" id="PS50850">
    <property type="entry name" value="MFS"/>
    <property type="match status" value="1"/>
</dbReference>
<feature type="region of interest" description="Disordered" evidence="6">
    <location>
        <begin position="532"/>
        <end position="562"/>
    </location>
</feature>
<keyword evidence="5" id="KW-0325">Glycoprotein</keyword>
<evidence type="ECO:0000256" key="3">
    <source>
        <dbReference type="ARBA" id="ARBA00022989"/>
    </source>
</evidence>